<dbReference type="OrthoDB" id="3189549at2"/>
<evidence type="ECO:0000313" key="2">
    <source>
        <dbReference type="EMBL" id="SIS12083.1"/>
    </source>
</evidence>
<dbReference type="GO" id="GO:0051607">
    <property type="term" value="P:defense response to virus"/>
    <property type="evidence" value="ECO:0007669"/>
    <property type="project" value="UniProtKB-KW"/>
</dbReference>
<reference evidence="3" key="1">
    <citation type="submission" date="2017-01" db="EMBL/GenBank/DDBJ databases">
        <authorList>
            <person name="Varghese N."/>
            <person name="Submissions S."/>
        </authorList>
    </citation>
    <scope>NUCLEOTIDE SEQUENCE [LARGE SCALE GENOMIC DNA]</scope>
    <source>
        <strain evidence="3">ATCC 12950</strain>
    </source>
</reference>
<dbReference type="NCBIfam" id="TIGR01868">
    <property type="entry name" value="casD_Cas5e"/>
    <property type="match status" value="1"/>
</dbReference>
<dbReference type="Proteomes" id="UP000186096">
    <property type="component" value="Unassembled WGS sequence"/>
</dbReference>
<gene>
    <name evidence="2" type="ORF">SAMN05421833_12923</name>
</gene>
<dbReference type="RefSeq" id="WP_076440547.1">
    <property type="nucleotide sequence ID" value="NZ_FTNI01000029.1"/>
</dbReference>
<dbReference type="CDD" id="cd09756">
    <property type="entry name" value="Cas5_I-E"/>
    <property type="match status" value="1"/>
</dbReference>
<evidence type="ECO:0000256" key="1">
    <source>
        <dbReference type="ARBA" id="ARBA00023118"/>
    </source>
</evidence>
<dbReference type="Pfam" id="PF09704">
    <property type="entry name" value="Cas_Cas5d"/>
    <property type="match status" value="1"/>
</dbReference>
<dbReference type="GO" id="GO:0043571">
    <property type="term" value="P:maintenance of CRISPR repeat elements"/>
    <property type="evidence" value="ECO:0007669"/>
    <property type="project" value="InterPro"/>
</dbReference>
<dbReference type="InterPro" id="IPR013422">
    <property type="entry name" value="CRISPR-assoc_prot_Cas5_N"/>
</dbReference>
<keyword evidence="1" id="KW-0051">Antiviral defense</keyword>
<protein>
    <submittedName>
        <fullName evidence="2">CRISPR system Cascade subunit CasD</fullName>
    </submittedName>
</protein>
<dbReference type="STRING" id="58117.SAMN05421833_12923"/>
<proteinExistence type="predicted"/>
<organism evidence="2 3">
    <name type="scientific">Microbispora rosea</name>
    <dbReference type="NCBI Taxonomy" id="58117"/>
    <lineage>
        <taxon>Bacteria</taxon>
        <taxon>Bacillati</taxon>
        <taxon>Actinomycetota</taxon>
        <taxon>Actinomycetes</taxon>
        <taxon>Streptosporangiales</taxon>
        <taxon>Streptosporangiaceae</taxon>
        <taxon>Microbispora</taxon>
    </lineage>
</organism>
<name>A0A1N7GHM0_9ACTN</name>
<dbReference type="GO" id="GO:0003723">
    <property type="term" value="F:RNA binding"/>
    <property type="evidence" value="ECO:0007669"/>
    <property type="project" value="InterPro"/>
</dbReference>
<dbReference type="InterPro" id="IPR021124">
    <property type="entry name" value="CRISPR-assoc_prot_Cas5"/>
</dbReference>
<keyword evidence="3" id="KW-1185">Reference proteome</keyword>
<dbReference type="Gene3D" id="3.30.70.2660">
    <property type="match status" value="1"/>
</dbReference>
<dbReference type="InterPro" id="IPR010147">
    <property type="entry name" value="CRISPR-assoc_prot_CasD"/>
</dbReference>
<dbReference type="AlphaFoldDB" id="A0A1N7GHM0"/>
<accession>A0A1N7GHM0</accession>
<sequence length="266" mass="29093">MAEPRPEQAVLLLRLAGPLQSWGDQSAFNRRDTRPQPTKSGVIGLLAAATGHPRHEPLGDFLGLSMGVRVDQEGTLLRDYHTVSDYQDRPLPQAGVSAKGVQKPTSPAKYTHITQRFYLQDAVFVAAVAGPKPLMESLAEAVTHPAFPLALGRRPCVPSQPILLGLTSEPILDALTTQPWQAGEPARAQFERQHGRLAAIDRMVTVESADGDQILHDEPLSFDPRDRRHATRRVTHLWRSIPTGFDTPVPPSDAASAHDPFALLGW</sequence>
<evidence type="ECO:0000313" key="3">
    <source>
        <dbReference type="Proteomes" id="UP000186096"/>
    </source>
</evidence>
<dbReference type="EMBL" id="FTNI01000029">
    <property type="protein sequence ID" value="SIS12083.1"/>
    <property type="molecule type" value="Genomic_DNA"/>
</dbReference>
<dbReference type="NCBIfam" id="TIGR02593">
    <property type="entry name" value="CRISPR_cas5"/>
    <property type="match status" value="1"/>
</dbReference>